<dbReference type="PANTHER" id="PTHR34853:SF5">
    <property type="entry name" value="LIP-DOMAIN-CONTAINING PROTEIN-RELATED"/>
    <property type="match status" value="1"/>
</dbReference>
<feature type="signal peptide" evidence="2">
    <location>
        <begin position="1"/>
        <end position="27"/>
    </location>
</feature>
<dbReference type="PANTHER" id="PTHR34853">
    <property type="match status" value="1"/>
</dbReference>
<dbReference type="Gene3D" id="3.40.50.1820">
    <property type="entry name" value="alpha/beta hydrolase"/>
    <property type="match status" value="1"/>
</dbReference>
<dbReference type="SUPFAM" id="SSF53474">
    <property type="entry name" value="alpha/beta-Hydrolases"/>
    <property type="match status" value="1"/>
</dbReference>
<evidence type="ECO:0000256" key="1">
    <source>
        <dbReference type="ARBA" id="ARBA00022801"/>
    </source>
</evidence>
<dbReference type="EMBL" id="AZHE01000001">
    <property type="protein sequence ID" value="KHO01434.1"/>
    <property type="molecule type" value="Genomic_DNA"/>
</dbReference>
<dbReference type="RefSeq" id="XP_040682499.1">
    <property type="nucleotide sequence ID" value="XM_040819234.1"/>
</dbReference>
<dbReference type="HOGENOM" id="CLU_029538_5_0_1"/>
<dbReference type="GeneID" id="63734890"/>
<keyword evidence="2" id="KW-0732">Signal</keyword>
<dbReference type="Gene3D" id="1.10.260.130">
    <property type="match status" value="1"/>
</dbReference>
<dbReference type="GO" id="GO:0016042">
    <property type="term" value="P:lipid catabolic process"/>
    <property type="evidence" value="ECO:0007669"/>
    <property type="project" value="InterPro"/>
</dbReference>
<dbReference type="PIRSF" id="PIRSF029171">
    <property type="entry name" value="Esterase_LipA"/>
    <property type="match status" value="1"/>
</dbReference>
<keyword evidence="1" id="KW-0378">Hydrolase</keyword>
<sequence length="468" mass="49704">MSRASLISLLRFLGLVVVSLPFASSRALNQPRALPPSIDPFYKPPAGFESKAPGTILRQRLVISAFFGLIPDPVETWQLLYRTTAVDGSPIATVTTIFKPLSPKQDRFISFHTAYDSSATACNPSYNYQLGALQNDLISAAEFLLLQAYLLSGYIVASPDYEGPDAAFAAGHLEGMGVLDGMRAVVNFKKTLNFSTATPMIVGVGYSGGAIATGWAASLHPTYAPELAMKGWVQGGTPANLTGVVVFIDNTLFSGFLPIAVNGLSKPSAYGAQMNPLLESIVTPHGQDILDFSNSHCAVPNILAFPEQSILATSVQSLGPSLLYQPDVAVVLQQNTMGTRKNETPTAPVFLYHAALDEIIPYANASALFDAWCGYGANVKFTTFANGGHITTEVIAVVDALQFVSDAFADKVPGGCSHNTELSSTLDPIALGVALEPLLVQLIEVLATAGKNDANIINDIRTLGKHRV</sequence>
<dbReference type="OrthoDB" id="2373480at2759"/>
<dbReference type="Pfam" id="PF03583">
    <property type="entry name" value="LIP"/>
    <property type="match status" value="1"/>
</dbReference>
<reference evidence="3 4" key="1">
    <citation type="journal article" date="2014" name="Proc. Natl. Acad. Sci. U.S.A.">
        <title>Trajectory and genomic determinants of fungal-pathogen speciation and host adaptation.</title>
        <authorList>
            <person name="Hu X."/>
            <person name="Xiao G."/>
            <person name="Zheng P."/>
            <person name="Shang Y."/>
            <person name="Su Y."/>
            <person name="Zhang X."/>
            <person name="Liu X."/>
            <person name="Zhan S."/>
            <person name="St Leger R.J."/>
            <person name="Wang C."/>
        </authorList>
    </citation>
    <scope>NUCLEOTIDE SEQUENCE [LARGE SCALE GENOMIC DNA]</scope>
    <source>
        <strain evidence="3 4">ARSEF 1941</strain>
    </source>
</reference>
<accession>A0A0B2X4Y5</accession>
<protein>
    <submittedName>
        <fullName evidence="3">Lipase, secreted</fullName>
    </submittedName>
</protein>
<gene>
    <name evidence="3" type="ORF">MAM_00435</name>
</gene>
<comment type="caution">
    <text evidence="3">The sequence shown here is derived from an EMBL/GenBank/DDBJ whole genome shotgun (WGS) entry which is preliminary data.</text>
</comment>
<evidence type="ECO:0000313" key="3">
    <source>
        <dbReference type="EMBL" id="KHO01434.1"/>
    </source>
</evidence>
<dbReference type="InterPro" id="IPR029058">
    <property type="entry name" value="AB_hydrolase_fold"/>
</dbReference>
<evidence type="ECO:0000256" key="2">
    <source>
        <dbReference type="SAM" id="SignalP"/>
    </source>
</evidence>
<proteinExistence type="predicted"/>
<dbReference type="Proteomes" id="UP000030816">
    <property type="component" value="Unassembled WGS sequence"/>
</dbReference>
<dbReference type="GO" id="GO:0004806">
    <property type="term" value="F:triacylglycerol lipase activity"/>
    <property type="evidence" value="ECO:0007669"/>
    <property type="project" value="InterPro"/>
</dbReference>
<dbReference type="InterPro" id="IPR005152">
    <property type="entry name" value="Lipase_secreted"/>
</dbReference>
<name>A0A0B2X4Y5_METAS</name>
<feature type="chain" id="PRO_5002078939" evidence="2">
    <location>
        <begin position="28"/>
        <end position="468"/>
    </location>
</feature>
<organism evidence="3 4">
    <name type="scientific">Metarhizium album (strain ARSEF 1941)</name>
    <dbReference type="NCBI Taxonomy" id="1081103"/>
    <lineage>
        <taxon>Eukaryota</taxon>
        <taxon>Fungi</taxon>
        <taxon>Dikarya</taxon>
        <taxon>Ascomycota</taxon>
        <taxon>Pezizomycotina</taxon>
        <taxon>Sordariomycetes</taxon>
        <taxon>Hypocreomycetidae</taxon>
        <taxon>Hypocreales</taxon>
        <taxon>Clavicipitaceae</taxon>
        <taxon>Metarhizium</taxon>
    </lineage>
</organism>
<keyword evidence="4" id="KW-1185">Reference proteome</keyword>
<evidence type="ECO:0000313" key="4">
    <source>
        <dbReference type="Proteomes" id="UP000030816"/>
    </source>
</evidence>
<dbReference type="AlphaFoldDB" id="A0A0B2X4Y5"/>